<feature type="region of interest" description="Disordered" evidence="1">
    <location>
        <begin position="31"/>
        <end position="58"/>
    </location>
</feature>
<protein>
    <submittedName>
        <fullName evidence="2">SMCHD1</fullName>
    </submittedName>
</protein>
<gene>
    <name evidence="2" type="ORF">LAZ67_16002972</name>
</gene>
<organism evidence="2 3">
    <name type="scientific">Cordylochernes scorpioides</name>
    <dbReference type="NCBI Taxonomy" id="51811"/>
    <lineage>
        <taxon>Eukaryota</taxon>
        <taxon>Metazoa</taxon>
        <taxon>Ecdysozoa</taxon>
        <taxon>Arthropoda</taxon>
        <taxon>Chelicerata</taxon>
        <taxon>Arachnida</taxon>
        <taxon>Pseudoscorpiones</taxon>
        <taxon>Cheliferoidea</taxon>
        <taxon>Chernetidae</taxon>
        <taxon>Cordylochernes</taxon>
    </lineage>
</organism>
<dbReference type="Proteomes" id="UP001235939">
    <property type="component" value="Chromosome 16"/>
</dbReference>
<sequence length="285" mass="32967">MLEMTRTDPEWKDKIITGYETWVYGYDPETKHQSAEWRCQGKGDQKKKKKEKNGEGRSLKTEPYKISFQRKESITLQSSAVISSFNPYCLIQEFEIPHNNFFITETSRRIVTDDNFDQVENGSALYLLNHPDQELDMTREEIEFQPHYSTTIRSGVDEYYNSQGGQYPLELHNMAQPTGSSNSTIESLIRTMAKQQRLMMDLLFENKNKMVDEEEEEEEEESEKAEVEKKSVEADESEKAEVEKKSVEVEESEKAQVDKKSVIETESAEPLTKEVDVIADSGMEP</sequence>
<proteinExistence type="predicted"/>
<feature type="compositionally biased region" description="Basic and acidic residues" evidence="1">
    <location>
        <begin position="31"/>
        <end position="44"/>
    </location>
</feature>
<feature type="compositionally biased region" description="Acidic residues" evidence="1">
    <location>
        <begin position="212"/>
        <end position="223"/>
    </location>
</feature>
<evidence type="ECO:0000313" key="3">
    <source>
        <dbReference type="Proteomes" id="UP001235939"/>
    </source>
</evidence>
<accession>A0ABY6LCR5</accession>
<dbReference type="EMBL" id="CP092878">
    <property type="protein sequence ID" value="UYV78848.1"/>
    <property type="molecule type" value="Genomic_DNA"/>
</dbReference>
<evidence type="ECO:0000256" key="1">
    <source>
        <dbReference type="SAM" id="MobiDB-lite"/>
    </source>
</evidence>
<evidence type="ECO:0000313" key="2">
    <source>
        <dbReference type="EMBL" id="UYV78848.1"/>
    </source>
</evidence>
<keyword evidence="3" id="KW-1185">Reference proteome</keyword>
<reference evidence="2 3" key="1">
    <citation type="submission" date="2022-01" db="EMBL/GenBank/DDBJ databases">
        <title>A chromosomal length assembly of Cordylochernes scorpioides.</title>
        <authorList>
            <person name="Zeh D."/>
            <person name="Zeh J."/>
        </authorList>
    </citation>
    <scope>NUCLEOTIDE SEQUENCE [LARGE SCALE GENOMIC DNA]</scope>
    <source>
        <strain evidence="2">IN4F17</strain>
        <tissue evidence="2">Whole Body</tissue>
    </source>
</reference>
<name>A0ABY6LCR5_9ARAC</name>
<feature type="region of interest" description="Disordered" evidence="1">
    <location>
        <begin position="210"/>
        <end position="285"/>
    </location>
</feature>
<feature type="compositionally biased region" description="Basic and acidic residues" evidence="1">
    <location>
        <begin position="224"/>
        <end position="263"/>
    </location>
</feature>